<evidence type="ECO:0000313" key="2">
    <source>
        <dbReference type="EMBL" id="SEJ64816.1"/>
    </source>
</evidence>
<feature type="transmembrane region" description="Helical" evidence="1">
    <location>
        <begin position="68"/>
        <end position="95"/>
    </location>
</feature>
<accession>A0A1H7AIS0</accession>
<dbReference type="AlphaFoldDB" id="A0A1H7AIS0"/>
<evidence type="ECO:0000256" key="1">
    <source>
        <dbReference type="SAM" id="Phobius"/>
    </source>
</evidence>
<dbReference type="OrthoDB" id="1122768at2"/>
<evidence type="ECO:0000313" key="3">
    <source>
        <dbReference type="Proteomes" id="UP000199532"/>
    </source>
</evidence>
<dbReference type="Pfam" id="PF13858">
    <property type="entry name" value="DUF4199"/>
    <property type="match status" value="1"/>
</dbReference>
<dbReference type="STRING" id="408657.SAMN04487995_5729"/>
<dbReference type="InterPro" id="IPR025250">
    <property type="entry name" value="DUF4199"/>
</dbReference>
<keyword evidence="1" id="KW-0812">Transmembrane</keyword>
<feature type="transmembrane region" description="Helical" evidence="1">
    <location>
        <begin position="12"/>
        <end position="33"/>
    </location>
</feature>
<dbReference type="EMBL" id="FNXY01000010">
    <property type="protein sequence ID" value="SEJ64816.1"/>
    <property type="molecule type" value="Genomic_DNA"/>
</dbReference>
<keyword evidence="1" id="KW-0472">Membrane</keyword>
<keyword evidence="3" id="KW-1185">Reference proteome</keyword>
<dbReference type="RefSeq" id="WP_090341393.1">
    <property type="nucleotide sequence ID" value="NZ_FNXY01000010.1"/>
</dbReference>
<feature type="transmembrane region" description="Helical" evidence="1">
    <location>
        <begin position="138"/>
        <end position="163"/>
    </location>
</feature>
<gene>
    <name evidence="2" type="ORF">SAMN04487995_5729</name>
</gene>
<reference evidence="2 3" key="1">
    <citation type="submission" date="2016-10" db="EMBL/GenBank/DDBJ databases">
        <authorList>
            <person name="de Groot N.N."/>
        </authorList>
    </citation>
    <scope>NUCLEOTIDE SEQUENCE [LARGE SCALE GENOMIC DNA]</scope>
    <source>
        <strain evidence="2 3">DSM 19938</strain>
    </source>
</reference>
<keyword evidence="1" id="KW-1133">Transmembrane helix</keyword>
<protein>
    <recommendedName>
        <fullName evidence="4">DUF4199 domain-containing protein</fullName>
    </recommendedName>
</protein>
<dbReference type="Proteomes" id="UP000199532">
    <property type="component" value="Unassembled WGS sequence"/>
</dbReference>
<proteinExistence type="predicted"/>
<feature type="transmembrane region" description="Helical" evidence="1">
    <location>
        <begin position="39"/>
        <end position="56"/>
    </location>
</feature>
<organism evidence="2 3">
    <name type="scientific">Dyadobacter koreensis</name>
    <dbReference type="NCBI Taxonomy" id="408657"/>
    <lineage>
        <taxon>Bacteria</taxon>
        <taxon>Pseudomonadati</taxon>
        <taxon>Bacteroidota</taxon>
        <taxon>Cytophagia</taxon>
        <taxon>Cytophagales</taxon>
        <taxon>Spirosomataceae</taxon>
        <taxon>Dyadobacter</taxon>
    </lineage>
</organism>
<evidence type="ECO:0008006" key="4">
    <source>
        <dbReference type="Google" id="ProtNLM"/>
    </source>
</evidence>
<sequence>MEEQASTARTALKYGILTSVAIIIYTTITNVSGQSQNKWLAMVSYLIMIIGIFLAMKEFRETNKGFMGYGEGLGLGSLVSAILGFFSSMFSMFYIRFIDTTIRTQILDKARADMEAQGLDDSQIDHYMELSEKFSSPGIMFAAGVFGFLFIGFIFSLIIAAILRREKPVFD</sequence>
<name>A0A1H7AIS0_9BACT</name>